<dbReference type="AlphaFoldDB" id="A0ABC9BXE4"/>
<dbReference type="InterPro" id="IPR004158">
    <property type="entry name" value="DUF247_pln"/>
</dbReference>
<dbReference type="Pfam" id="PF03140">
    <property type="entry name" value="DUF247"/>
    <property type="match status" value="1"/>
</dbReference>
<dbReference type="PANTHER" id="PTHR31549:SF244">
    <property type="entry name" value="OS08G0121500 PROTEIN"/>
    <property type="match status" value="1"/>
</dbReference>
<keyword evidence="2" id="KW-0812">Transmembrane</keyword>
<feature type="compositionally biased region" description="Polar residues" evidence="1">
    <location>
        <begin position="253"/>
        <end position="267"/>
    </location>
</feature>
<keyword evidence="2" id="KW-0472">Membrane</keyword>
<keyword evidence="2" id="KW-1133">Transmembrane helix</keyword>
<dbReference type="Proteomes" id="UP001497457">
    <property type="component" value="Chromosome 27b"/>
</dbReference>
<sequence>MDSTATRPGARTAPIPVAQETLEALRERLHRANESVETRISMLPTRMSRFPHRLRGIGGTDSRYVVPSVVAIGPYHHGRPHLQEMEEVKHAAAYRLCRDSGRSVEEVYAKVFSVAGDARRCYDDDGALLPLGGGPLSDAEFATMMFVDGCFLVWFIHEEDALTIGCYFSSGPSIYKDIHMLENQIPWLVLESLMEFRPVDAVNWIDNDVAYFFYRKETKVRPWRLQRLFLVEQIVILVKHRRRLFPRKEKNSQTDTSAERNTNTSSHGDGDHSNMPPHLLGLLRFRMISGMPPKKRSSASGDPSFLSRSAVDLAQIGVKLTASTRRAGWFVDMNVQPVFAELSLLPLLLDHVNACRLVNMAALEATEAFAASTRETDGYVVSSYLSTLAMLMDREEDVHELRRRGVLSSNFSNAETLAFFKGLGQHLRLGKNYTTTLREIDDYVRRRPVRIAVHKFIYNNYRVIAALLSVAGVLASILKALYSLKKP</sequence>
<accession>A0ABC9BXE4</accession>
<evidence type="ECO:0000256" key="2">
    <source>
        <dbReference type="SAM" id="Phobius"/>
    </source>
</evidence>
<feature type="region of interest" description="Disordered" evidence="1">
    <location>
        <begin position="248"/>
        <end position="274"/>
    </location>
</feature>
<protein>
    <submittedName>
        <fullName evidence="3">Uncharacterized protein</fullName>
    </submittedName>
</protein>
<gene>
    <name evidence="3" type="ORF">URODEC1_LOCUS69198</name>
</gene>
<keyword evidence="4" id="KW-1185">Reference proteome</keyword>
<reference evidence="4" key="1">
    <citation type="submission" date="2024-06" db="EMBL/GenBank/DDBJ databases">
        <authorList>
            <person name="Ryan C."/>
        </authorList>
    </citation>
    <scope>NUCLEOTIDE SEQUENCE [LARGE SCALE GENOMIC DNA]</scope>
</reference>
<proteinExistence type="predicted"/>
<evidence type="ECO:0000256" key="1">
    <source>
        <dbReference type="SAM" id="MobiDB-lite"/>
    </source>
</evidence>
<dbReference type="PANTHER" id="PTHR31549">
    <property type="entry name" value="PROTEIN, PUTATIVE (DUF247)-RELATED-RELATED"/>
    <property type="match status" value="1"/>
</dbReference>
<reference evidence="3 4" key="2">
    <citation type="submission" date="2024-10" db="EMBL/GenBank/DDBJ databases">
        <authorList>
            <person name="Ryan C."/>
        </authorList>
    </citation>
    <scope>NUCLEOTIDE SEQUENCE [LARGE SCALE GENOMIC DNA]</scope>
</reference>
<dbReference type="EMBL" id="OZ075137">
    <property type="protein sequence ID" value="CAL5008812.1"/>
    <property type="molecule type" value="Genomic_DNA"/>
</dbReference>
<evidence type="ECO:0000313" key="3">
    <source>
        <dbReference type="EMBL" id="CAL5008812.1"/>
    </source>
</evidence>
<evidence type="ECO:0000313" key="4">
    <source>
        <dbReference type="Proteomes" id="UP001497457"/>
    </source>
</evidence>
<name>A0ABC9BXE4_9POAL</name>
<organism evidence="3 4">
    <name type="scientific">Urochloa decumbens</name>
    <dbReference type="NCBI Taxonomy" id="240449"/>
    <lineage>
        <taxon>Eukaryota</taxon>
        <taxon>Viridiplantae</taxon>
        <taxon>Streptophyta</taxon>
        <taxon>Embryophyta</taxon>
        <taxon>Tracheophyta</taxon>
        <taxon>Spermatophyta</taxon>
        <taxon>Magnoliopsida</taxon>
        <taxon>Liliopsida</taxon>
        <taxon>Poales</taxon>
        <taxon>Poaceae</taxon>
        <taxon>PACMAD clade</taxon>
        <taxon>Panicoideae</taxon>
        <taxon>Panicodae</taxon>
        <taxon>Paniceae</taxon>
        <taxon>Melinidinae</taxon>
        <taxon>Urochloa</taxon>
    </lineage>
</organism>
<feature type="transmembrane region" description="Helical" evidence="2">
    <location>
        <begin position="463"/>
        <end position="482"/>
    </location>
</feature>